<keyword evidence="1" id="KW-0472">Membrane</keyword>
<gene>
    <name evidence="2" type="ORF">A8926_1070</name>
</gene>
<name>A0A2N3XS76_SACSN</name>
<evidence type="ECO:0000313" key="3">
    <source>
        <dbReference type="Proteomes" id="UP000233786"/>
    </source>
</evidence>
<keyword evidence="3" id="KW-1185">Reference proteome</keyword>
<accession>A0A2N3XS76</accession>
<keyword evidence="1" id="KW-1133">Transmembrane helix</keyword>
<reference evidence="2" key="1">
    <citation type="submission" date="2017-12" db="EMBL/GenBank/DDBJ databases">
        <title>Sequencing the genomes of 1000 Actinobacteria strains.</title>
        <authorList>
            <person name="Klenk H.-P."/>
        </authorList>
    </citation>
    <scope>NUCLEOTIDE SEQUENCE [LARGE SCALE GENOMIC DNA]</scope>
    <source>
        <strain evidence="2">DSM 44228</strain>
    </source>
</reference>
<keyword evidence="1" id="KW-0812">Transmembrane</keyword>
<dbReference type="RefSeq" id="WP_010313288.1">
    <property type="nucleotide sequence ID" value="NZ_CP061007.1"/>
</dbReference>
<evidence type="ECO:0000313" key="2">
    <source>
        <dbReference type="EMBL" id="PKW13534.1"/>
    </source>
</evidence>
<dbReference type="STRING" id="994479.GCA_000194155_06456"/>
<feature type="transmembrane region" description="Helical" evidence="1">
    <location>
        <begin position="24"/>
        <end position="44"/>
    </location>
</feature>
<sequence length="77" mass="8304">MNFLEYVASRWQSLLVDSYQHASMMVQCIVLATIIGVLVGVVVYRSPAGAAIATAASSDPDHPVVRPVCPGWSSRAW</sequence>
<dbReference type="Proteomes" id="UP000233786">
    <property type="component" value="Unassembled WGS sequence"/>
</dbReference>
<comment type="caution">
    <text evidence="2">The sequence shown here is derived from an EMBL/GenBank/DDBJ whole genome shotgun (WGS) entry which is preliminary data.</text>
</comment>
<dbReference type="AlphaFoldDB" id="A0A2N3XS76"/>
<proteinExistence type="predicted"/>
<protein>
    <submittedName>
        <fullName evidence="2">Osmoprotectant transport system permease protein</fullName>
    </submittedName>
</protein>
<organism evidence="2 3">
    <name type="scientific">Saccharopolyspora spinosa</name>
    <dbReference type="NCBI Taxonomy" id="60894"/>
    <lineage>
        <taxon>Bacteria</taxon>
        <taxon>Bacillati</taxon>
        <taxon>Actinomycetota</taxon>
        <taxon>Actinomycetes</taxon>
        <taxon>Pseudonocardiales</taxon>
        <taxon>Pseudonocardiaceae</taxon>
        <taxon>Saccharopolyspora</taxon>
    </lineage>
</organism>
<evidence type="ECO:0000256" key="1">
    <source>
        <dbReference type="SAM" id="Phobius"/>
    </source>
</evidence>
<dbReference type="EMBL" id="PJNB01000001">
    <property type="protein sequence ID" value="PKW13534.1"/>
    <property type="molecule type" value="Genomic_DNA"/>
</dbReference>